<dbReference type="AlphaFoldDB" id="A0A640T787"/>
<name>A0A640T787_STRNI</name>
<gene>
    <name evidence="1" type="ORF">Sliba_00520</name>
</gene>
<sequence>MLRMSIAPAGMRVLGYCTARDVGDGRAALRGDGAAADANGLGDEVRKTAGRRRDTAVMAVTQQLARISVKYLADCRKSAGESPDGNPHWDPQPADVLDLDWAPILLERVCELAGLDDVHLDALRQAIDGDSAIDLGFLNTHPHAIGPFGPAPTALSAAQTARVSELLVQMNMPAMLAALPADDTQAASLIGYGADKIVGDPRKYLLKHFNALREFYLGASQRHLLIVLWWD</sequence>
<dbReference type="Proteomes" id="UP000429552">
    <property type="component" value="Unassembled WGS sequence"/>
</dbReference>
<protein>
    <recommendedName>
        <fullName evidence="3">DUF1877 domain-containing protein</fullName>
    </recommendedName>
</protein>
<evidence type="ECO:0000313" key="2">
    <source>
        <dbReference type="Proteomes" id="UP000429552"/>
    </source>
</evidence>
<organism evidence="1 2">
    <name type="scientific">Streptomyces nigrescens</name>
    <dbReference type="NCBI Taxonomy" id="1920"/>
    <lineage>
        <taxon>Bacteria</taxon>
        <taxon>Bacillati</taxon>
        <taxon>Actinomycetota</taxon>
        <taxon>Actinomycetes</taxon>
        <taxon>Kitasatosporales</taxon>
        <taxon>Streptomycetaceae</taxon>
        <taxon>Streptomyces</taxon>
    </lineage>
</organism>
<evidence type="ECO:0008006" key="3">
    <source>
        <dbReference type="Google" id="ProtNLM"/>
    </source>
</evidence>
<comment type="caution">
    <text evidence="1">The sequence shown here is derived from an EMBL/GenBank/DDBJ whole genome shotgun (WGS) entry which is preliminary data.</text>
</comment>
<evidence type="ECO:0000313" key="1">
    <source>
        <dbReference type="EMBL" id="GFE19599.1"/>
    </source>
</evidence>
<dbReference type="EMBL" id="BLIP01000001">
    <property type="protein sequence ID" value="GFE19599.1"/>
    <property type="molecule type" value="Genomic_DNA"/>
</dbReference>
<reference evidence="1 2" key="1">
    <citation type="submission" date="2019-12" db="EMBL/GenBank/DDBJ databases">
        <title>Whole genome shotgun sequence of Streptomyces libani subsp. libani NBRC 13452.</title>
        <authorList>
            <person name="Ichikawa N."/>
            <person name="Kimura A."/>
            <person name="Kitahashi Y."/>
            <person name="Komaki H."/>
            <person name="Tamura T."/>
        </authorList>
    </citation>
    <scope>NUCLEOTIDE SEQUENCE [LARGE SCALE GENOMIC DNA]</scope>
    <source>
        <strain evidence="1 2">NBRC 13452</strain>
    </source>
</reference>
<accession>A0A640T787</accession>
<proteinExistence type="predicted"/>